<keyword evidence="9" id="KW-1185">Reference proteome</keyword>
<dbReference type="GO" id="GO:0004065">
    <property type="term" value="F:arylsulfatase activity"/>
    <property type="evidence" value="ECO:0007669"/>
    <property type="project" value="UniProtKB-EC"/>
</dbReference>
<evidence type="ECO:0000256" key="1">
    <source>
        <dbReference type="ARBA" id="ARBA00008779"/>
    </source>
</evidence>
<evidence type="ECO:0000259" key="7">
    <source>
        <dbReference type="Pfam" id="PF00884"/>
    </source>
</evidence>
<comment type="similarity">
    <text evidence="1">Belongs to the sulfatase family.</text>
</comment>
<feature type="chain" id="PRO_5021793754" evidence="6">
    <location>
        <begin position="29"/>
        <end position="522"/>
    </location>
</feature>
<dbReference type="Pfam" id="PF00884">
    <property type="entry name" value="Sulfatase"/>
    <property type="match status" value="1"/>
</dbReference>
<dbReference type="InterPro" id="IPR024607">
    <property type="entry name" value="Sulfatase_CS"/>
</dbReference>
<keyword evidence="2" id="KW-0479">Metal-binding</keyword>
<reference evidence="8 9" key="1">
    <citation type="submission" date="2019-03" db="EMBL/GenBank/DDBJ databases">
        <title>Deep-cultivation of Planctomycetes and their phenomic and genomic characterization uncovers novel biology.</title>
        <authorList>
            <person name="Wiegand S."/>
            <person name="Jogler M."/>
            <person name="Boedeker C."/>
            <person name="Pinto D."/>
            <person name="Vollmers J."/>
            <person name="Rivas-Marin E."/>
            <person name="Kohn T."/>
            <person name="Peeters S.H."/>
            <person name="Heuer A."/>
            <person name="Rast P."/>
            <person name="Oberbeckmann S."/>
            <person name="Bunk B."/>
            <person name="Jeske O."/>
            <person name="Meyerdierks A."/>
            <person name="Storesund J.E."/>
            <person name="Kallscheuer N."/>
            <person name="Luecker S."/>
            <person name="Lage O.M."/>
            <person name="Pohl T."/>
            <person name="Merkel B.J."/>
            <person name="Hornburger P."/>
            <person name="Mueller R.-W."/>
            <person name="Bruemmer F."/>
            <person name="Labrenz M."/>
            <person name="Spormann A.M."/>
            <person name="Op den Camp H."/>
            <person name="Overmann J."/>
            <person name="Amann R."/>
            <person name="Jetten M.S.M."/>
            <person name="Mascher T."/>
            <person name="Medema M.H."/>
            <person name="Devos D.P."/>
            <person name="Kaster A.-K."/>
            <person name="Ovreas L."/>
            <person name="Rohde M."/>
            <person name="Galperin M.Y."/>
            <person name="Jogler C."/>
        </authorList>
    </citation>
    <scope>NUCLEOTIDE SEQUENCE [LARGE SCALE GENOMIC DNA]</scope>
    <source>
        <strain evidence="8 9">Enr10</strain>
    </source>
</reference>
<keyword evidence="6" id="KW-0732">Signal</keyword>
<dbReference type="PROSITE" id="PS00149">
    <property type="entry name" value="SULFATASE_2"/>
    <property type="match status" value="1"/>
</dbReference>
<dbReference type="RefSeq" id="WP_145450910.1">
    <property type="nucleotide sequence ID" value="NZ_CP037421.1"/>
</dbReference>
<dbReference type="Gene3D" id="3.40.720.10">
    <property type="entry name" value="Alkaline Phosphatase, subunit A"/>
    <property type="match status" value="1"/>
</dbReference>
<feature type="domain" description="Sulfatase N-terminal" evidence="7">
    <location>
        <begin position="33"/>
        <end position="410"/>
    </location>
</feature>
<dbReference type="PROSITE" id="PS00523">
    <property type="entry name" value="SULFATASE_1"/>
    <property type="match status" value="1"/>
</dbReference>
<dbReference type="Gene3D" id="3.30.1120.10">
    <property type="match status" value="1"/>
</dbReference>
<dbReference type="PANTHER" id="PTHR42693">
    <property type="entry name" value="ARYLSULFATASE FAMILY MEMBER"/>
    <property type="match status" value="1"/>
</dbReference>
<name>A0A517Q9U6_9PLAN</name>
<evidence type="ECO:0000313" key="8">
    <source>
        <dbReference type="EMBL" id="QDT28398.1"/>
    </source>
</evidence>
<dbReference type="EMBL" id="CP037421">
    <property type="protein sequence ID" value="QDT28398.1"/>
    <property type="molecule type" value="Genomic_DNA"/>
</dbReference>
<dbReference type="EC" id="3.1.6.1" evidence="8"/>
<evidence type="ECO:0000256" key="4">
    <source>
        <dbReference type="ARBA" id="ARBA00022837"/>
    </source>
</evidence>
<keyword evidence="4" id="KW-0106">Calcium</keyword>
<dbReference type="CDD" id="cd16143">
    <property type="entry name" value="ARS_like"/>
    <property type="match status" value="1"/>
</dbReference>
<dbReference type="InterPro" id="IPR017850">
    <property type="entry name" value="Alkaline_phosphatase_core_sf"/>
</dbReference>
<accession>A0A517Q9U6</accession>
<proteinExistence type="inferred from homology"/>
<dbReference type="InterPro" id="IPR000917">
    <property type="entry name" value="Sulfatase_N"/>
</dbReference>
<dbReference type="PANTHER" id="PTHR42693:SF53">
    <property type="entry name" value="ENDO-4-O-SULFATASE"/>
    <property type="match status" value="1"/>
</dbReference>
<evidence type="ECO:0000256" key="2">
    <source>
        <dbReference type="ARBA" id="ARBA00022723"/>
    </source>
</evidence>
<organism evidence="8 9">
    <name type="scientific">Gimesia panareensis</name>
    <dbReference type="NCBI Taxonomy" id="2527978"/>
    <lineage>
        <taxon>Bacteria</taxon>
        <taxon>Pseudomonadati</taxon>
        <taxon>Planctomycetota</taxon>
        <taxon>Planctomycetia</taxon>
        <taxon>Planctomycetales</taxon>
        <taxon>Planctomycetaceae</taxon>
        <taxon>Gimesia</taxon>
    </lineage>
</organism>
<evidence type="ECO:0000313" key="9">
    <source>
        <dbReference type="Proteomes" id="UP000315647"/>
    </source>
</evidence>
<feature type="signal peptide" evidence="6">
    <location>
        <begin position="1"/>
        <end position="28"/>
    </location>
</feature>
<dbReference type="SUPFAM" id="SSF53649">
    <property type="entry name" value="Alkaline phosphatase-like"/>
    <property type="match status" value="1"/>
</dbReference>
<keyword evidence="3 8" id="KW-0378">Hydrolase</keyword>
<dbReference type="InterPro" id="IPR050738">
    <property type="entry name" value="Sulfatase"/>
</dbReference>
<dbReference type="Proteomes" id="UP000315647">
    <property type="component" value="Chromosome"/>
</dbReference>
<protein>
    <submittedName>
        <fullName evidence="8">Arylsulfatase</fullName>
        <ecNumber evidence="8">3.1.6.1</ecNumber>
    </submittedName>
</protein>
<dbReference type="AlphaFoldDB" id="A0A517Q9U6"/>
<gene>
    <name evidence="8" type="primary">atsA_31</name>
    <name evidence="8" type="ORF">Enr10x_37400</name>
</gene>
<evidence type="ECO:0000256" key="6">
    <source>
        <dbReference type="SAM" id="SignalP"/>
    </source>
</evidence>
<evidence type="ECO:0000256" key="3">
    <source>
        <dbReference type="ARBA" id="ARBA00022801"/>
    </source>
</evidence>
<dbReference type="GO" id="GO:0046872">
    <property type="term" value="F:metal ion binding"/>
    <property type="evidence" value="ECO:0007669"/>
    <property type="project" value="UniProtKB-KW"/>
</dbReference>
<sequence precursor="true">MKLVSLLIRSSYLLPILLLSLLVPVAHAADKQPNIVYILADDLGYGDVSCYNPESKIDTPHIDRLAAEGMKFTDAHTPSAVCTPTRYGILTGRYCWRTRLKYRVLDGFDPPLIEQDQVTVPSLLKNAGYDTACVGKWHLGMQWTDKNGEPVPAVPLDRRQRPRVGNDVDFTKPVIGGPLASGFDWYFGISASLNMSPFCFIENDRPVILPTIPSERISTEFLSVDQGMRSPDFTIRSVMPTLTGEAVKYIEQHGKEAPQKTFFLYFPLTAPHLPLVPNDEFKGKSAAGEYGDFVLEVDATVGAIMDALQRSGVAENTLVIFTSDNGGLYHWWIPRETDDLKYYKPNHRGQYVKDRGHQGNAHLRGTKADIWEGGHRVPFIVRWPGHTPAGTSNDELVELTDLLATCAAITDQKLPTGAGEDSVNILPALLGKESTKPLRDYAIHHSLWGHFSVRQGPWKMAPKRGSGGFTRAREVEPQPGEPTGQLYNLEQDPSETKNVWNEHPEVVARLSKILKKVQGDDK</sequence>
<evidence type="ECO:0000256" key="5">
    <source>
        <dbReference type="SAM" id="MobiDB-lite"/>
    </source>
</evidence>
<feature type="region of interest" description="Disordered" evidence="5">
    <location>
        <begin position="462"/>
        <end position="489"/>
    </location>
</feature>